<protein>
    <submittedName>
        <fullName evidence="3">Muramidase (Flagellum-specific)</fullName>
    </submittedName>
</protein>
<evidence type="ECO:0000256" key="1">
    <source>
        <dbReference type="ARBA" id="ARBA00022801"/>
    </source>
</evidence>
<organism evidence="3 4">
    <name type="scientific">Paenibacillus sepulcri</name>
    <dbReference type="NCBI Taxonomy" id="359917"/>
    <lineage>
        <taxon>Bacteria</taxon>
        <taxon>Bacillati</taxon>
        <taxon>Bacillota</taxon>
        <taxon>Bacilli</taxon>
        <taxon>Bacillales</taxon>
        <taxon>Paenibacillaceae</taxon>
        <taxon>Paenibacillus</taxon>
    </lineage>
</organism>
<dbReference type="PANTHER" id="PTHR33308:SF9">
    <property type="entry name" value="PEPTIDOGLYCAN HYDROLASE FLGJ"/>
    <property type="match status" value="1"/>
</dbReference>
<evidence type="ECO:0000313" key="4">
    <source>
        <dbReference type="Proteomes" id="UP001519887"/>
    </source>
</evidence>
<comment type="caution">
    <text evidence="3">The sequence shown here is derived from an EMBL/GenBank/DDBJ whole genome shotgun (WGS) entry which is preliminary data.</text>
</comment>
<dbReference type="Gene3D" id="1.10.530.10">
    <property type="match status" value="1"/>
</dbReference>
<accession>A0ABS7C7I0</accession>
<gene>
    <name evidence="3" type="ORF">K0U00_22850</name>
</gene>
<dbReference type="InterPro" id="IPR002901">
    <property type="entry name" value="MGlyc_endo_b_GlcNAc-like_dom"/>
</dbReference>
<feature type="domain" description="Mannosyl-glycoprotein endo-beta-N-acetylglucosamidase-like" evidence="2">
    <location>
        <begin position="10"/>
        <end position="92"/>
    </location>
</feature>
<keyword evidence="4" id="KW-1185">Reference proteome</keyword>
<sequence length="177" mass="19525">SGAPNAYWTGEMVSKGTWEIYGGKAVNVVASFRAYDSVYSFYKDQDLLLARSRYAPVRAATTPAGQCWAFYMCGYATDPDYAAKLISIIKLNGLIQYDETGIVEEEDEEMTKEEKAAFEELKAKVAELAGRQSMDTIPEWAMEAAVAAKKAGIVDTTAGGSYDFYRVLTILHRKGLI</sequence>
<proteinExistence type="predicted"/>
<evidence type="ECO:0000259" key="2">
    <source>
        <dbReference type="Pfam" id="PF01832"/>
    </source>
</evidence>
<dbReference type="Pfam" id="PF01832">
    <property type="entry name" value="Glucosaminidase"/>
    <property type="match status" value="1"/>
</dbReference>
<reference evidence="3 4" key="1">
    <citation type="submission" date="2021-07" db="EMBL/GenBank/DDBJ databases">
        <title>Paenibacillus radiodurans sp. nov., isolated from the southeastern edge of Tengger Desert.</title>
        <authorList>
            <person name="Zhang G."/>
        </authorList>
    </citation>
    <scope>NUCLEOTIDE SEQUENCE [LARGE SCALE GENOMIC DNA]</scope>
    <source>
        <strain evidence="3 4">CCM 7311</strain>
    </source>
</reference>
<name>A0ABS7C7I0_9BACL</name>
<dbReference type="EMBL" id="JAHZIK010000689">
    <property type="protein sequence ID" value="MBW7456878.1"/>
    <property type="molecule type" value="Genomic_DNA"/>
</dbReference>
<evidence type="ECO:0000313" key="3">
    <source>
        <dbReference type="EMBL" id="MBW7456878.1"/>
    </source>
</evidence>
<dbReference type="Proteomes" id="UP001519887">
    <property type="component" value="Unassembled WGS sequence"/>
</dbReference>
<feature type="non-terminal residue" evidence="3">
    <location>
        <position position="1"/>
    </location>
</feature>
<dbReference type="InterPro" id="IPR051056">
    <property type="entry name" value="Glycosyl_Hydrolase_73"/>
</dbReference>
<keyword evidence="1" id="KW-0378">Hydrolase</keyword>
<dbReference type="PANTHER" id="PTHR33308">
    <property type="entry name" value="PEPTIDOGLYCAN HYDROLASE FLGJ"/>
    <property type="match status" value="1"/>
</dbReference>